<evidence type="ECO:0000313" key="3">
    <source>
        <dbReference type="Proteomes" id="UP000053766"/>
    </source>
</evidence>
<evidence type="ECO:0000256" key="1">
    <source>
        <dbReference type="SAM" id="SignalP"/>
    </source>
</evidence>
<feature type="chain" id="PRO_5002336255" evidence="1">
    <location>
        <begin position="17"/>
        <end position="64"/>
    </location>
</feature>
<dbReference type="Proteomes" id="UP000053766">
    <property type="component" value="Unassembled WGS sequence"/>
</dbReference>
<dbReference type="EMBL" id="KN716167">
    <property type="protein sequence ID" value="KJH52315.1"/>
    <property type="molecule type" value="Genomic_DNA"/>
</dbReference>
<organism evidence="2 3">
    <name type="scientific">Dictyocaulus viviparus</name>
    <name type="common">Bovine lungworm</name>
    <dbReference type="NCBI Taxonomy" id="29172"/>
    <lineage>
        <taxon>Eukaryota</taxon>
        <taxon>Metazoa</taxon>
        <taxon>Ecdysozoa</taxon>
        <taxon>Nematoda</taxon>
        <taxon>Chromadorea</taxon>
        <taxon>Rhabditida</taxon>
        <taxon>Rhabditina</taxon>
        <taxon>Rhabditomorpha</taxon>
        <taxon>Strongyloidea</taxon>
        <taxon>Metastrongylidae</taxon>
        <taxon>Dictyocaulus</taxon>
    </lineage>
</organism>
<evidence type="ECO:0000313" key="2">
    <source>
        <dbReference type="EMBL" id="KJH52315.1"/>
    </source>
</evidence>
<keyword evidence="1" id="KW-0732">Signal</keyword>
<reference evidence="2 3" key="1">
    <citation type="submission" date="2013-11" db="EMBL/GenBank/DDBJ databases">
        <title>Draft genome of the bovine lungworm Dictyocaulus viviparus.</title>
        <authorList>
            <person name="Mitreva M."/>
        </authorList>
    </citation>
    <scope>NUCLEOTIDE SEQUENCE [LARGE SCALE GENOMIC DNA]</scope>
    <source>
        <strain evidence="2 3">HannoverDv2000</strain>
    </source>
</reference>
<reference evidence="3" key="2">
    <citation type="journal article" date="2016" name="Sci. Rep.">
        <title>Dictyocaulus viviparus genome, variome and transcriptome elucidate lungworm biology and support future intervention.</title>
        <authorList>
            <person name="McNulty S.N."/>
            <person name="Strube C."/>
            <person name="Rosa B.A."/>
            <person name="Martin J.C."/>
            <person name="Tyagi R."/>
            <person name="Choi Y.J."/>
            <person name="Wang Q."/>
            <person name="Hallsworth Pepin K."/>
            <person name="Zhang X."/>
            <person name="Ozersky P."/>
            <person name="Wilson R.K."/>
            <person name="Sternberg P.W."/>
            <person name="Gasser R.B."/>
            <person name="Mitreva M."/>
        </authorList>
    </citation>
    <scope>NUCLEOTIDE SEQUENCE [LARGE SCALE GENOMIC DNA]</scope>
    <source>
        <strain evidence="3">HannoverDv2000</strain>
    </source>
</reference>
<gene>
    <name evidence="2" type="ORF">DICVIV_01517</name>
</gene>
<dbReference type="AlphaFoldDB" id="A0A0D8Y6G7"/>
<feature type="signal peptide" evidence="1">
    <location>
        <begin position="1"/>
        <end position="16"/>
    </location>
</feature>
<accession>A0A0D8Y6G7</accession>
<name>A0A0D8Y6G7_DICVI</name>
<proteinExistence type="predicted"/>
<keyword evidence="3" id="KW-1185">Reference proteome</keyword>
<sequence>MLFAIIFILLVNKYTPNVNNVICWFDNPICSELYCDESCGIRKCINGLCVCAYCNLSRYGIDFP</sequence>
<protein>
    <submittedName>
        <fullName evidence="2">Uncharacterized protein</fullName>
    </submittedName>
</protein>